<reference evidence="4 5" key="1">
    <citation type="journal article" date="2016" name="Nat. Commun.">
        <title>Extremotolerant tardigrade genome and improved radiotolerance of human cultured cells by tardigrade-unique protein.</title>
        <authorList>
            <person name="Hashimoto T."/>
            <person name="Horikawa D.D."/>
            <person name="Saito Y."/>
            <person name="Kuwahara H."/>
            <person name="Kozuka-Hata H."/>
            <person name="Shin-I T."/>
            <person name="Minakuchi Y."/>
            <person name="Ohishi K."/>
            <person name="Motoyama A."/>
            <person name="Aizu T."/>
            <person name="Enomoto A."/>
            <person name="Kondo K."/>
            <person name="Tanaka S."/>
            <person name="Hara Y."/>
            <person name="Koshikawa S."/>
            <person name="Sagara H."/>
            <person name="Miura T."/>
            <person name="Yokobori S."/>
            <person name="Miyagawa K."/>
            <person name="Suzuki Y."/>
            <person name="Kubo T."/>
            <person name="Oyama M."/>
            <person name="Kohara Y."/>
            <person name="Fujiyama A."/>
            <person name="Arakawa K."/>
            <person name="Katayama T."/>
            <person name="Toyoda A."/>
            <person name="Kunieda T."/>
        </authorList>
    </citation>
    <scope>NUCLEOTIDE SEQUENCE [LARGE SCALE GENOMIC DNA]</scope>
    <source>
        <strain evidence="4 5">YOKOZUNA-1</strain>
    </source>
</reference>
<evidence type="ECO:0000313" key="5">
    <source>
        <dbReference type="Proteomes" id="UP000186922"/>
    </source>
</evidence>
<dbReference type="AlphaFoldDB" id="A0A1D1VK70"/>
<accession>A0A1D1VK70</accession>
<keyword evidence="1" id="KW-0175">Coiled coil</keyword>
<dbReference type="STRING" id="947166.A0A1D1VK70"/>
<keyword evidence="5" id="KW-1185">Reference proteome</keyword>
<comment type="caution">
    <text evidence="4">The sequence shown here is derived from an EMBL/GenBank/DDBJ whole genome shotgun (WGS) entry which is preliminary data.</text>
</comment>
<dbReference type="Gene3D" id="1.25.40.420">
    <property type="match status" value="1"/>
</dbReference>
<dbReference type="Pfam" id="PF07707">
    <property type="entry name" value="BACK"/>
    <property type="match status" value="1"/>
</dbReference>
<evidence type="ECO:0000259" key="3">
    <source>
        <dbReference type="SMART" id="SM00875"/>
    </source>
</evidence>
<feature type="coiled-coil region" evidence="1">
    <location>
        <begin position="589"/>
        <end position="630"/>
    </location>
</feature>
<protein>
    <recommendedName>
        <fullName evidence="3">BACK domain-containing protein</fullName>
    </recommendedName>
</protein>
<organism evidence="4 5">
    <name type="scientific">Ramazzottius varieornatus</name>
    <name type="common">Water bear</name>
    <name type="synonym">Tardigrade</name>
    <dbReference type="NCBI Taxonomy" id="947166"/>
    <lineage>
        <taxon>Eukaryota</taxon>
        <taxon>Metazoa</taxon>
        <taxon>Ecdysozoa</taxon>
        <taxon>Tardigrada</taxon>
        <taxon>Eutardigrada</taxon>
        <taxon>Parachela</taxon>
        <taxon>Hypsibioidea</taxon>
        <taxon>Ramazzottiidae</taxon>
        <taxon>Ramazzottius</taxon>
    </lineage>
</organism>
<feature type="region of interest" description="Disordered" evidence="2">
    <location>
        <begin position="1"/>
        <end position="39"/>
    </location>
</feature>
<sequence length="688" mass="78576">MHHAGHRNIQASAPSDSPLLSNGPTRTCFTSSTNLQNGSVQPIDINPAILGGNGGWFFSDRARSLLQKTKLLSPFSTLEAQDSPDGENFAQQNGVLVTPSPSNETCYSSTVTNTTINTIASPHDNRRTRKAPRSEDEQSEIAAHRPPTPELSVALDPEDPAPDLPFPPRNVSSREPRPQRSTSYLGASTYATVEKSHDNIVPKEYRFDDEKQAYLHEDNNLQIFHNLTCALDLKYEPSTASPNISRYFLTVRRKQAYNMRKTFHGLRSHLHKSTGEADMIDLVIFKTGSGDRKAHRDVMIPWLEPSEKYPNAELYDKYRANNFPLIKPSPSSDSVEGTSTKDGPFFELQSVVDLRRHFIRDVDFFLCFLYNHVKKEDFRTANLGAMSLIALDVGLYKLHQVMEQIIRDNIVGIDPLLAMSFTPSAGLLTSNFYYYQDGDHFSSWSVDSLEIYIKSDQLRVKSELDVFLVVLNWLSANNKANINQASRLLNCIRFFRMTTEEIYDCLALNAQFEIFPFSEMQLLLTIHLLIQDYVKQGFNSPIASTIPAERVVETLSHWDPRLLYADVPEARNFLRMCEPFIQEAIVHETQREEREAKEWFEAIEKAKAAKHRQEETVRDEEERLRKLFEMMGISTEGRSQHTIEMLRTRDLQRLIPFMEPRHARWPWPGPPAEAKLEHQKASDTGNIL</sequence>
<feature type="region of interest" description="Disordered" evidence="2">
    <location>
        <begin position="113"/>
        <end position="187"/>
    </location>
</feature>
<gene>
    <name evidence="4" type="primary">RvY_10337-1</name>
    <name evidence="4" type="synonym">RvY_10337.1</name>
    <name evidence="4" type="ORF">RvY_10337</name>
</gene>
<dbReference type="InterPro" id="IPR011705">
    <property type="entry name" value="BACK"/>
</dbReference>
<dbReference type="Proteomes" id="UP000186922">
    <property type="component" value="Unassembled WGS sequence"/>
</dbReference>
<dbReference type="OrthoDB" id="6362910at2759"/>
<dbReference type="SMART" id="SM00875">
    <property type="entry name" value="BACK"/>
    <property type="match status" value="1"/>
</dbReference>
<feature type="region of interest" description="Disordered" evidence="2">
    <location>
        <begin position="665"/>
        <end position="688"/>
    </location>
</feature>
<evidence type="ECO:0000256" key="1">
    <source>
        <dbReference type="SAM" id="Coils"/>
    </source>
</evidence>
<name>A0A1D1VK70_RAMVA</name>
<evidence type="ECO:0000313" key="4">
    <source>
        <dbReference type="EMBL" id="GAU99313.1"/>
    </source>
</evidence>
<feature type="compositionally biased region" description="Polar residues" evidence="2">
    <location>
        <begin position="9"/>
        <end position="39"/>
    </location>
</feature>
<feature type="domain" description="BACK" evidence="3">
    <location>
        <begin position="385"/>
        <end position="507"/>
    </location>
</feature>
<proteinExistence type="predicted"/>
<evidence type="ECO:0000256" key="2">
    <source>
        <dbReference type="SAM" id="MobiDB-lite"/>
    </source>
</evidence>
<dbReference type="EMBL" id="BDGG01000005">
    <property type="protein sequence ID" value="GAU99313.1"/>
    <property type="molecule type" value="Genomic_DNA"/>
</dbReference>